<name>A0ABD2TS51_9SOLN</name>
<dbReference type="AlphaFoldDB" id="A0ABD2TS51"/>
<accession>A0ABD2TS51</accession>
<dbReference type="Proteomes" id="UP001627284">
    <property type="component" value="Unassembled WGS sequence"/>
</dbReference>
<evidence type="ECO:0000313" key="2">
    <source>
        <dbReference type="Proteomes" id="UP001627284"/>
    </source>
</evidence>
<comment type="caution">
    <text evidence="1">The sequence shown here is derived from an EMBL/GenBank/DDBJ whole genome shotgun (WGS) entry which is preliminary data.</text>
</comment>
<sequence>MLYPREWRYCSSLWLRLSQGILDLQVPLGMFPIIWVKWPWQWGSLELLRVSYSREFQFELSKIPYCLAPKCVRYLQRYRWISRRPTVQITEDFPIKSTGFILDLLENVESNVEIKGLDKHKSRGATCTEHMEENIHCLMNRCLLLIA</sequence>
<organism evidence="1 2">
    <name type="scientific">Solanum stoloniferum</name>
    <dbReference type="NCBI Taxonomy" id="62892"/>
    <lineage>
        <taxon>Eukaryota</taxon>
        <taxon>Viridiplantae</taxon>
        <taxon>Streptophyta</taxon>
        <taxon>Embryophyta</taxon>
        <taxon>Tracheophyta</taxon>
        <taxon>Spermatophyta</taxon>
        <taxon>Magnoliopsida</taxon>
        <taxon>eudicotyledons</taxon>
        <taxon>Gunneridae</taxon>
        <taxon>Pentapetalae</taxon>
        <taxon>asterids</taxon>
        <taxon>lamiids</taxon>
        <taxon>Solanales</taxon>
        <taxon>Solanaceae</taxon>
        <taxon>Solanoideae</taxon>
        <taxon>Solaneae</taxon>
        <taxon>Solanum</taxon>
    </lineage>
</organism>
<reference evidence="1 2" key="1">
    <citation type="submission" date="2024-05" db="EMBL/GenBank/DDBJ databases">
        <title>De novo assembly of an allotetraploid wild potato.</title>
        <authorList>
            <person name="Hosaka A.J."/>
        </authorList>
    </citation>
    <scope>NUCLEOTIDE SEQUENCE [LARGE SCALE GENOMIC DNA]</scope>
    <source>
        <tissue evidence="1">Young leaves</tissue>
    </source>
</reference>
<protein>
    <submittedName>
        <fullName evidence="1">Uncharacterized protein</fullName>
    </submittedName>
</protein>
<evidence type="ECO:0000313" key="1">
    <source>
        <dbReference type="EMBL" id="KAL3359240.1"/>
    </source>
</evidence>
<proteinExistence type="predicted"/>
<dbReference type="EMBL" id="JBJKTR010000009">
    <property type="protein sequence ID" value="KAL3359239.1"/>
    <property type="molecule type" value="Genomic_DNA"/>
</dbReference>
<keyword evidence="2" id="KW-1185">Reference proteome</keyword>
<gene>
    <name evidence="1" type="ORF">AABB24_016013</name>
</gene>
<dbReference type="EMBL" id="JBJKTR010000009">
    <property type="protein sequence ID" value="KAL3359240.1"/>
    <property type="molecule type" value="Genomic_DNA"/>
</dbReference>